<reference evidence="3 4" key="1">
    <citation type="journal article" date="2021" name="Environ. Microbiol.">
        <title>Gene family expansions and transcriptome signatures uncover fungal adaptations to wood decay.</title>
        <authorList>
            <person name="Hage H."/>
            <person name="Miyauchi S."/>
            <person name="Viragh M."/>
            <person name="Drula E."/>
            <person name="Min B."/>
            <person name="Chaduli D."/>
            <person name="Navarro D."/>
            <person name="Favel A."/>
            <person name="Norest M."/>
            <person name="Lesage-Meessen L."/>
            <person name="Balint B."/>
            <person name="Merenyi Z."/>
            <person name="de Eugenio L."/>
            <person name="Morin E."/>
            <person name="Martinez A.T."/>
            <person name="Baldrian P."/>
            <person name="Stursova M."/>
            <person name="Martinez M.J."/>
            <person name="Novotny C."/>
            <person name="Magnuson J.K."/>
            <person name="Spatafora J.W."/>
            <person name="Maurice S."/>
            <person name="Pangilinan J."/>
            <person name="Andreopoulos W."/>
            <person name="LaButti K."/>
            <person name="Hundley H."/>
            <person name="Na H."/>
            <person name="Kuo A."/>
            <person name="Barry K."/>
            <person name="Lipzen A."/>
            <person name="Henrissat B."/>
            <person name="Riley R."/>
            <person name="Ahrendt S."/>
            <person name="Nagy L.G."/>
            <person name="Grigoriev I.V."/>
            <person name="Martin F."/>
            <person name="Rosso M.N."/>
        </authorList>
    </citation>
    <scope>NUCLEOTIDE SEQUENCE [LARGE SCALE GENOMIC DNA]</scope>
    <source>
        <strain evidence="3 4">CIRM-BRFM 1785</strain>
    </source>
</reference>
<dbReference type="PANTHER" id="PTHR47369:SF1">
    <property type="entry name" value="BTB_POZ DOMAIN-CONTAINING PROTEIN"/>
    <property type="match status" value="1"/>
</dbReference>
<evidence type="ECO:0000313" key="4">
    <source>
        <dbReference type="Proteomes" id="UP000814176"/>
    </source>
</evidence>
<evidence type="ECO:0000259" key="2">
    <source>
        <dbReference type="PROSITE" id="PS50097"/>
    </source>
</evidence>
<dbReference type="PROSITE" id="PS50097">
    <property type="entry name" value="BTB"/>
    <property type="match status" value="1"/>
</dbReference>
<accession>A0ABQ8KGQ7</accession>
<keyword evidence="4" id="KW-1185">Reference proteome</keyword>
<organism evidence="3 4">
    <name type="scientific">Rhodofomes roseus</name>
    <dbReference type="NCBI Taxonomy" id="34475"/>
    <lineage>
        <taxon>Eukaryota</taxon>
        <taxon>Fungi</taxon>
        <taxon>Dikarya</taxon>
        <taxon>Basidiomycota</taxon>
        <taxon>Agaricomycotina</taxon>
        <taxon>Agaricomycetes</taxon>
        <taxon>Polyporales</taxon>
        <taxon>Rhodofomes</taxon>
    </lineage>
</organism>
<dbReference type="GeneID" id="71999704"/>
<evidence type="ECO:0000256" key="1">
    <source>
        <dbReference type="SAM" id="MobiDB-lite"/>
    </source>
</evidence>
<evidence type="ECO:0000313" key="3">
    <source>
        <dbReference type="EMBL" id="KAH9836612.1"/>
    </source>
</evidence>
<sequence>MDHAHSSSSSHHLQASTSRGPTPISPIHHPHTNTPLSRLAIPYSTSLPSLRRQAHSPAPGADDQHMAGSLAVASPTRGASPADLQNHLYQSFLTRKTADVALRIRGSWHAIYRLHRVVLIQAGYFQSLFTAGFAESKSKLWGRHSELDVIEIVLDDPNITRAGESHVMILVSSAGLLRVIVGRGGTAVYLWVPLNCAHQNGNDCSESHCGQLGL</sequence>
<dbReference type="Proteomes" id="UP000814176">
    <property type="component" value="Unassembled WGS sequence"/>
</dbReference>
<dbReference type="EMBL" id="JADCUA010000010">
    <property type="protein sequence ID" value="KAH9836612.1"/>
    <property type="molecule type" value="Genomic_DNA"/>
</dbReference>
<feature type="region of interest" description="Disordered" evidence="1">
    <location>
        <begin position="1"/>
        <end position="37"/>
    </location>
</feature>
<name>A0ABQ8KGQ7_9APHY</name>
<dbReference type="PANTHER" id="PTHR47369">
    <property type="entry name" value="BTB/POZ DOMAIN-CONTAINING PROTEIN"/>
    <property type="match status" value="1"/>
</dbReference>
<dbReference type="InterPro" id="IPR000210">
    <property type="entry name" value="BTB/POZ_dom"/>
</dbReference>
<gene>
    <name evidence="3" type="ORF">C8Q71DRAFT_50224</name>
</gene>
<feature type="compositionally biased region" description="Low complexity" evidence="1">
    <location>
        <begin position="1"/>
        <end position="35"/>
    </location>
</feature>
<proteinExistence type="predicted"/>
<feature type="domain" description="BTB" evidence="2">
    <location>
        <begin position="98"/>
        <end position="155"/>
    </location>
</feature>
<dbReference type="RefSeq" id="XP_047778850.1">
    <property type="nucleotide sequence ID" value="XM_047918972.1"/>
</dbReference>
<dbReference type="Gene3D" id="3.30.710.10">
    <property type="entry name" value="Potassium Channel Kv1.1, Chain A"/>
    <property type="match status" value="1"/>
</dbReference>
<protein>
    <recommendedName>
        <fullName evidence="2">BTB domain-containing protein</fullName>
    </recommendedName>
</protein>
<comment type="caution">
    <text evidence="3">The sequence shown here is derived from an EMBL/GenBank/DDBJ whole genome shotgun (WGS) entry which is preliminary data.</text>
</comment>
<dbReference type="InterPro" id="IPR011333">
    <property type="entry name" value="SKP1/BTB/POZ_sf"/>
</dbReference>